<protein>
    <submittedName>
        <fullName evidence="1">Uncharacterized protein</fullName>
    </submittedName>
</protein>
<dbReference type="Proteomes" id="UP000030451">
    <property type="component" value="Unassembled WGS sequence"/>
</dbReference>
<comment type="caution">
    <text evidence="1">The sequence shown here is derived from an EMBL/GenBank/DDBJ whole genome shotgun (WGS) entry which is preliminary data.</text>
</comment>
<sequence>MLTSDIIVTKEEKMVTPSPAQKLIEAYRSERTRQEITEVELNRTKIVMIDEDGNMKKVPLLAEH</sequence>
<dbReference type="AlphaFoldDB" id="A0A0A5JLT7"/>
<accession>A0A0A5JLT7</accession>
<dbReference type="STRING" id="379097.SE23_04530"/>
<evidence type="ECO:0000313" key="1">
    <source>
        <dbReference type="EMBL" id="KGY08893.1"/>
    </source>
</evidence>
<evidence type="ECO:0000313" key="2">
    <source>
        <dbReference type="Proteomes" id="UP000030451"/>
    </source>
</evidence>
<dbReference type="OrthoDB" id="5899365at2"/>
<name>A0A0A5JLT7_PHOS4</name>
<organism evidence="1 2">
    <name type="scientific">Photobacterium sp. (strain ATCC 43367)</name>
    <dbReference type="NCBI Taxonomy" id="379097"/>
    <lineage>
        <taxon>Bacteria</taxon>
        <taxon>Pseudomonadati</taxon>
        <taxon>Pseudomonadota</taxon>
        <taxon>Gammaproteobacteria</taxon>
        <taxon>Vibrionales</taxon>
        <taxon>Vibrionaceae</taxon>
        <taxon>Vibrio</taxon>
        <taxon>Vibrio oreintalis group</taxon>
    </lineage>
</organism>
<proteinExistence type="predicted"/>
<reference evidence="1 2" key="1">
    <citation type="submission" date="2014-10" db="EMBL/GenBank/DDBJ databases">
        <title>Genome sequencing of Vibrio sinaloensis T08.</title>
        <authorList>
            <person name="Chan K.-G."/>
            <person name="Mohamad N.I."/>
        </authorList>
    </citation>
    <scope>NUCLEOTIDE SEQUENCE [LARGE SCALE GENOMIC DNA]</scope>
    <source>
        <strain evidence="1 2">T08</strain>
    </source>
</reference>
<dbReference type="EMBL" id="JRWP01000018">
    <property type="protein sequence ID" value="KGY08893.1"/>
    <property type="molecule type" value="Genomic_DNA"/>
</dbReference>
<gene>
    <name evidence="1" type="ORF">NM06_09995</name>
</gene>
<dbReference type="RefSeq" id="WP_038137366.1">
    <property type="nucleotide sequence ID" value="NZ_JRWP01000018.1"/>
</dbReference>